<dbReference type="AlphaFoldDB" id="A0A2A6J5K3"/>
<accession>A0A2A6J5K3</accession>
<protein>
    <submittedName>
        <fullName evidence="2">Uncharacterized protein</fullName>
    </submittedName>
</protein>
<evidence type="ECO:0000313" key="3">
    <source>
        <dbReference type="Proteomes" id="UP000220768"/>
    </source>
</evidence>
<organism evidence="2 3">
    <name type="scientific">Rhizobium chutanense</name>
    <dbReference type="NCBI Taxonomy" id="2035448"/>
    <lineage>
        <taxon>Bacteria</taxon>
        <taxon>Pseudomonadati</taxon>
        <taxon>Pseudomonadota</taxon>
        <taxon>Alphaproteobacteria</taxon>
        <taxon>Hyphomicrobiales</taxon>
        <taxon>Rhizobiaceae</taxon>
        <taxon>Rhizobium/Agrobacterium group</taxon>
        <taxon>Rhizobium</taxon>
    </lineage>
</organism>
<comment type="caution">
    <text evidence="2">The sequence shown here is derived from an EMBL/GenBank/DDBJ whole genome shotgun (WGS) entry which is preliminary data.</text>
</comment>
<dbReference type="Proteomes" id="UP000220768">
    <property type="component" value="Unassembled WGS sequence"/>
</dbReference>
<name>A0A2A6J5K3_9HYPH</name>
<feature type="region of interest" description="Disordered" evidence="1">
    <location>
        <begin position="73"/>
        <end position="107"/>
    </location>
</feature>
<keyword evidence="3" id="KW-1185">Reference proteome</keyword>
<proteinExistence type="predicted"/>
<sequence length="107" mass="11626">MQACFIYRIAPRQTRNGIVDEQRSVRVGNRAPAGFCGGNAGKPMVSKIVERRISRPGILKSVPLSFCDHLARRRGSNSAWESPVTRPKSAGRAGKQAVSGHSGRPTR</sequence>
<reference evidence="2 3" key="1">
    <citation type="submission" date="2017-09" db="EMBL/GenBank/DDBJ databases">
        <title>Comparative genomics of rhizobia isolated from Phaseolus vulgaris in China.</title>
        <authorList>
            <person name="Tong W."/>
        </authorList>
    </citation>
    <scope>NUCLEOTIDE SEQUENCE [LARGE SCALE GENOMIC DNA]</scope>
    <source>
        <strain evidence="2 3">C5</strain>
    </source>
</reference>
<evidence type="ECO:0000256" key="1">
    <source>
        <dbReference type="SAM" id="MobiDB-lite"/>
    </source>
</evidence>
<gene>
    <name evidence="2" type="ORF">CO666_25240</name>
</gene>
<evidence type="ECO:0000313" key="2">
    <source>
        <dbReference type="EMBL" id="PDT01406.1"/>
    </source>
</evidence>
<dbReference type="EMBL" id="NWSV01000023">
    <property type="protein sequence ID" value="PDT01406.1"/>
    <property type="molecule type" value="Genomic_DNA"/>
</dbReference>